<name>A0A6G0WLG7_9STRA</name>
<evidence type="ECO:0000256" key="3">
    <source>
        <dbReference type="ARBA" id="ARBA00022833"/>
    </source>
</evidence>
<dbReference type="Gene3D" id="3.30.40.10">
    <property type="entry name" value="Zinc/RING finger domain, C3HC4 (zinc finger)"/>
    <property type="match status" value="1"/>
</dbReference>
<dbReference type="PANTHER" id="PTHR39490:SF8">
    <property type="entry name" value="ZINC FINGER FYVE DOMAIN-CONTAINING PROTEIN 21"/>
    <property type="match status" value="1"/>
</dbReference>
<dbReference type="InterPro" id="IPR013083">
    <property type="entry name" value="Znf_RING/FYVE/PHD"/>
</dbReference>
<dbReference type="Pfam" id="PF01363">
    <property type="entry name" value="FYVE"/>
    <property type="match status" value="1"/>
</dbReference>
<evidence type="ECO:0000256" key="1">
    <source>
        <dbReference type="ARBA" id="ARBA00022723"/>
    </source>
</evidence>
<dbReference type="InterPro" id="IPR011011">
    <property type="entry name" value="Znf_FYVE_PHD"/>
</dbReference>
<keyword evidence="3" id="KW-0862">Zinc</keyword>
<comment type="caution">
    <text evidence="6">The sequence shown here is derived from an EMBL/GenBank/DDBJ whole genome shotgun (WGS) entry which is preliminary data.</text>
</comment>
<keyword evidence="7" id="KW-1185">Reference proteome</keyword>
<gene>
    <name evidence="6" type="ORF">Ae201684_013957</name>
</gene>
<evidence type="ECO:0000259" key="5">
    <source>
        <dbReference type="PROSITE" id="PS50178"/>
    </source>
</evidence>
<dbReference type="EMBL" id="VJMJ01000181">
    <property type="protein sequence ID" value="KAF0728131.1"/>
    <property type="molecule type" value="Genomic_DNA"/>
</dbReference>
<evidence type="ECO:0000256" key="4">
    <source>
        <dbReference type="PROSITE-ProRule" id="PRU00091"/>
    </source>
</evidence>
<dbReference type="PANTHER" id="PTHR39490">
    <property type="entry name" value="ARRESTIN DOMAIN-CONTAINING PROTEIN D"/>
    <property type="match status" value="1"/>
</dbReference>
<evidence type="ECO:0000256" key="2">
    <source>
        <dbReference type="ARBA" id="ARBA00022771"/>
    </source>
</evidence>
<dbReference type="SMART" id="SM00064">
    <property type="entry name" value="FYVE"/>
    <property type="match status" value="1"/>
</dbReference>
<evidence type="ECO:0000313" key="7">
    <source>
        <dbReference type="Proteomes" id="UP000481153"/>
    </source>
</evidence>
<sequence length="239" mass="26318">MGVSVDRTPFSIELHGSSYDKKTSWQPDSASNACTACHMEFSAWTRRRHHCRACGSLVCAECSPNMVALPSLGYTTPVRVCVACEPSSRQRKSSDSLIDDADLSTFSIDCVEDAFDEISTHSRMKTSRYFVKSEAINWLVDSKCVATRSAAARLFRRLVADGMIVQGMDSTSFMVNTALVAIDRRPSYDIAHTETSKCLNCARSYLKRMAPADGFCTIDCKTNAVFSRSDALRAEALCA</sequence>
<dbReference type="Proteomes" id="UP000481153">
    <property type="component" value="Unassembled WGS sequence"/>
</dbReference>
<dbReference type="InterPro" id="IPR000306">
    <property type="entry name" value="Znf_FYVE"/>
</dbReference>
<evidence type="ECO:0000313" key="6">
    <source>
        <dbReference type="EMBL" id="KAF0728131.1"/>
    </source>
</evidence>
<dbReference type="InterPro" id="IPR017455">
    <property type="entry name" value="Znf_FYVE-rel"/>
</dbReference>
<protein>
    <recommendedName>
        <fullName evidence="5">FYVE-type domain-containing protein</fullName>
    </recommendedName>
</protein>
<reference evidence="6 7" key="1">
    <citation type="submission" date="2019-07" db="EMBL/GenBank/DDBJ databases">
        <title>Genomics analysis of Aphanomyces spp. identifies a new class of oomycete effector associated with host adaptation.</title>
        <authorList>
            <person name="Gaulin E."/>
        </authorList>
    </citation>
    <scope>NUCLEOTIDE SEQUENCE [LARGE SCALE GENOMIC DNA]</scope>
    <source>
        <strain evidence="6 7">ATCC 201684</strain>
    </source>
</reference>
<dbReference type="SUPFAM" id="SSF57903">
    <property type="entry name" value="FYVE/PHD zinc finger"/>
    <property type="match status" value="1"/>
</dbReference>
<feature type="domain" description="FYVE-type" evidence="5">
    <location>
        <begin position="28"/>
        <end position="89"/>
    </location>
</feature>
<dbReference type="InterPro" id="IPR052113">
    <property type="entry name" value="FYVE-type_Zinc_Finger"/>
</dbReference>
<accession>A0A6G0WLG7</accession>
<keyword evidence="2 4" id="KW-0863">Zinc-finger</keyword>
<dbReference type="AlphaFoldDB" id="A0A6G0WLG7"/>
<dbReference type="PROSITE" id="PS50178">
    <property type="entry name" value="ZF_FYVE"/>
    <property type="match status" value="1"/>
</dbReference>
<proteinExistence type="predicted"/>
<dbReference type="GO" id="GO:0008270">
    <property type="term" value="F:zinc ion binding"/>
    <property type="evidence" value="ECO:0007669"/>
    <property type="project" value="UniProtKB-KW"/>
</dbReference>
<dbReference type="VEuPathDB" id="FungiDB:AeMF1_018794"/>
<keyword evidence="1" id="KW-0479">Metal-binding</keyword>
<organism evidence="6 7">
    <name type="scientific">Aphanomyces euteiches</name>
    <dbReference type="NCBI Taxonomy" id="100861"/>
    <lineage>
        <taxon>Eukaryota</taxon>
        <taxon>Sar</taxon>
        <taxon>Stramenopiles</taxon>
        <taxon>Oomycota</taxon>
        <taxon>Saprolegniomycetes</taxon>
        <taxon>Saprolegniales</taxon>
        <taxon>Verrucalvaceae</taxon>
        <taxon>Aphanomyces</taxon>
    </lineage>
</organism>